<organism evidence="2">
    <name type="scientific">Streptococcus lutetiensis</name>
    <dbReference type="NCBI Taxonomy" id="150055"/>
    <lineage>
        <taxon>Bacteria</taxon>
        <taxon>Bacillati</taxon>
        <taxon>Bacillota</taxon>
        <taxon>Bacilli</taxon>
        <taxon>Lactobacillales</taxon>
        <taxon>Streptococcaceae</taxon>
        <taxon>Streptococcus</taxon>
    </lineage>
</organism>
<dbReference type="EMBL" id="CACRUI010000045">
    <property type="protein sequence ID" value="VYU36296.1"/>
    <property type="molecule type" value="Genomic_DNA"/>
</dbReference>
<accession>A0A6N3E3N5</accession>
<protein>
    <submittedName>
        <fullName evidence="2">Uncharacterized protein</fullName>
    </submittedName>
</protein>
<keyword evidence="1" id="KW-0812">Transmembrane</keyword>
<feature type="transmembrane region" description="Helical" evidence="1">
    <location>
        <begin position="12"/>
        <end position="29"/>
    </location>
</feature>
<reference evidence="2" key="1">
    <citation type="submission" date="2019-11" db="EMBL/GenBank/DDBJ databases">
        <authorList>
            <person name="Feng L."/>
        </authorList>
    </citation>
    <scope>NUCLEOTIDE SEQUENCE</scope>
    <source>
        <strain evidence="2">SLutetiensisLFYP71</strain>
    </source>
</reference>
<dbReference type="AlphaFoldDB" id="A0A6N3E3N5"/>
<proteinExistence type="predicted"/>
<name>A0A6N3E3N5_9STRE</name>
<keyword evidence="1" id="KW-1133">Transmembrane helix</keyword>
<evidence type="ECO:0000256" key="1">
    <source>
        <dbReference type="SAM" id="Phobius"/>
    </source>
</evidence>
<evidence type="ECO:0000313" key="2">
    <source>
        <dbReference type="EMBL" id="VYU36296.1"/>
    </source>
</evidence>
<keyword evidence="1" id="KW-0472">Membrane</keyword>
<sequence>MKSIGKALGKEIARIVVILVVIATVVFYLKGNNWFKKIFDGDTEDKYEFVVKRFSKRHELLVAEAAAETTQTQSFNSNTTKDWPDWTKTIADLIVSRKLEVKIPVKTEFKLELTDISQNDIEIKDNVLTFKNPLTVKVDSQKEGGLEILSSSSGIVDKTVDVVTSNKKAMEFLDEKSQNAIYKTSNNVMAQEKYQKKVAKYASQDLEKLLNLKSDDKISVKINVSDLKFENIDPKE</sequence>
<gene>
    <name evidence="2" type="ORF">SLLFYP71_00413</name>
</gene>